<keyword evidence="3" id="KW-1185">Reference proteome</keyword>
<dbReference type="InParanoid" id="A0A0D0A299"/>
<evidence type="ECO:0000256" key="1">
    <source>
        <dbReference type="SAM" id="MobiDB-lite"/>
    </source>
</evidence>
<accession>A0A0D0A299</accession>
<feature type="region of interest" description="Disordered" evidence="1">
    <location>
        <begin position="352"/>
        <end position="379"/>
    </location>
</feature>
<evidence type="ECO:0000313" key="3">
    <source>
        <dbReference type="Proteomes" id="UP000054485"/>
    </source>
</evidence>
<dbReference type="OrthoDB" id="2677451at2759"/>
<feature type="compositionally biased region" description="Polar residues" evidence="1">
    <location>
        <begin position="240"/>
        <end position="257"/>
    </location>
</feature>
<sequence>MTRSPETFSPSIYSRTRAGKKRQRQAWRVQNAAFLLGLRPELPDVNDQDLEELNRMRVVESCYDGMEDSQAIKAQPCQELEKVKFRIPLHTMDSNLSVTCVDHLYSESDGHLDIFDRIKAVMNVPTTYEHLAWRSSLSRRKDPPHRLLTSHDVDNAFKAARAEQGSGRGGKRVVVEIINTTPSPKDNLVKRSSRSSAAGEQNLTTETCSQGPLPPLLQRTPTEIISPIIHNHIHVSPAISDTVTSEGRQQGEHSNMMPQPLKRTYAIYMESDEESSDDEPPQIIENFLTSVHSRYPAMNFLQYAGKLKDRGILYLPTAARFDTGFYQNRIGMPEGTALTFHSCVSKAYMKVERAKGRRKTKGKKKAQARPHDNSDSGDE</sequence>
<gene>
    <name evidence="2" type="ORF">CY34DRAFT_111021</name>
</gene>
<dbReference type="AlphaFoldDB" id="A0A0D0A299"/>
<feature type="compositionally biased region" description="Basic residues" evidence="1">
    <location>
        <begin position="355"/>
        <end position="368"/>
    </location>
</feature>
<dbReference type="EMBL" id="KN836300">
    <property type="protein sequence ID" value="KIK32299.1"/>
    <property type="molecule type" value="Genomic_DNA"/>
</dbReference>
<organism evidence="2 3">
    <name type="scientific">Suillus luteus UH-Slu-Lm8-n1</name>
    <dbReference type="NCBI Taxonomy" id="930992"/>
    <lineage>
        <taxon>Eukaryota</taxon>
        <taxon>Fungi</taxon>
        <taxon>Dikarya</taxon>
        <taxon>Basidiomycota</taxon>
        <taxon>Agaricomycotina</taxon>
        <taxon>Agaricomycetes</taxon>
        <taxon>Agaricomycetidae</taxon>
        <taxon>Boletales</taxon>
        <taxon>Suillineae</taxon>
        <taxon>Suillaceae</taxon>
        <taxon>Suillus</taxon>
    </lineage>
</organism>
<dbReference type="Proteomes" id="UP000054485">
    <property type="component" value="Unassembled WGS sequence"/>
</dbReference>
<proteinExistence type="predicted"/>
<feature type="region of interest" description="Disordered" evidence="1">
    <location>
        <begin position="183"/>
        <end position="217"/>
    </location>
</feature>
<name>A0A0D0A299_9AGAM</name>
<feature type="compositionally biased region" description="Basic and acidic residues" evidence="1">
    <location>
        <begin position="369"/>
        <end position="379"/>
    </location>
</feature>
<protein>
    <submittedName>
        <fullName evidence="2">Uncharacterized protein</fullName>
    </submittedName>
</protein>
<feature type="region of interest" description="Disordered" evidence="1">
    <location>
        <begin position="240"/>
        <end position="259"/>
    </location>
</feature>
<reference evidence="2 3" key="1">
    <citation type="submission" date="2014-04" db="EMBL/GenBank/DDBJ databases">
        <authorList>
            <consortium name="DOE Joint Genome Institute"/>
            <person name="Kuo A."/>
            <person name="Ruytinx J."/>
            <person name="Rineau F."/>
            <person name="Colpaert J."/>
            <person name="Kohler A."/>
            <person name="Nagy L.G."/>
            <person name="Floudas D."/>
            <person name="Copeland A."/>
            <person name="Barry K.W."/>
            <person name="Cichocki N."/>
            <person name="Veneault-Fourrey C."/>
            <person name="LaButti K."/>
            <person name="Lindquist E.A."/>
            <person name="Lipzen A."/>
            <person name="Lundell T."/>
            <person name="Morin E."/>
            <person name="Murat C."/>
            <person name="Sun H."/>
            <person name="Tunlid A."/>
            <person name="Henrissat B."/>
            <person name="Grigoriev I.V."/>
            <person name="Hibbett D.S."/>
            <person name="Martin F."/>
            <person name="Nordberg H.P."/>
            <person name="Cantor M.N."/>
            <person name="Hua S.X."/>
        </authorList>
    </citation>
    <scope>NUCLEOTIDE SEQUENCE [LARGE SCALE GENOMIC DNA]</scope>
    <source>
        <strain evidence="2 3">UH-Slu-Lm8-n1</strain>
    </source>
</reference>
<reference evidence="3" key="2">
    <citation type="submission" date="2015-01" db="EMBL/GenBank/DDBJ databases">
        <title>Evolutionary Origins and Diversification of the Mycorrhizal Mutualists.</title>
        <authorList>
            <consortium name="DOE Joint Genome Institute"/>
            <consortium name="Mycorrhizal Genomics Consortium"/>
            <person name="Kohler A."/>
            <person name="Kuo A."/>
            <person name="Nagy L.G."/>
            <person name="Floudas D."/>
            <person name="Copeland A."/>
            <person name="Barry K.W."/>
            <person name="Cichocki N."/>
            <person name="Veneault-Fourrey C."/>
            <person name="LaButti K."/>
            <person name="Lindquist E.A."/>
            <person name="Lipzen A."/>
            <person name="Lundell T."/>
            <person name="Morin E."/>
            <person name="Murat C."/>
            <person name="Riley R."/>
            <person name="Ohm R."/>
            <person name="Sun H."/>
            <person name="Tunlid A."/>
            <person name="Henrissat B."/>
            <person name="Grigoriev I.V."/>
            <person name="Hibbett D.S."/>
            <person name="Martin F."/>
        </authorList>
    </citation>
    <scope>NUCLEOTIDE SEQUENCE [LARGE SCALE GENOMIC DNA]</scope>
    <source>
        <strain evidence="3">UH-Slu-Lm8-n1</strain>
    </source>
</reference>
<evidence type="ECO:0000313" key="2">
    <source>
        <dbReference type="EMBL" id="KIK32299.1"/>
    </source>
</evidence>
<dbReference type="HOGENOM" id="CLU_729934_0_0_1"/>
<feature type="compositionally biased region" description="Polar residues" evidence="1">
    <location>
        <begin position="194"/>
        <end position="210"/>
    </location>
</feature>